<name>F3L407_9GAMM</name>
<proteinExistence type="predicted"/>
<evidence type="ECO:0000313" key="1">
    <source>
        <dbReference type="EMBL" id="EGG28956.1"/>
    </source>
</evidence>
<accession>F3L407</accession>
<gene>
    <name evidence="1" type="ORF">IMCC3088_2388</name>
</gene>
<protein>
    <submittedName>
        <fullName evidence="1">Uncharacterized protein</fullName>
    </submittedName>
</protein>
<dbReference type="AlphaFoldDB" id="F3L407"/>
<dbReference type="Proteomes" id="UP000005615">
    <property type="component" value="Unassembled WGS sequence"/>
</dbReference>
<keyword evidence="2" id="KW-1185">Reference proteome</keyword>
<organism evidence="1 2">
    <name type="scientific">Aequoribacter fuscus</name>
    <dbReference type="NCBI Taxonomy" id="2518989"/>
    <lineage>
        <taxon>Bacteria</taxon>
        <taxon>Pseudomonadati</taxon>
        <taxon>Pseudomonadota</taxon>
        <taxon>Gammaproteobacteria</taxon>
        <taxon>Cellvibrionales</taxon>
        <taxon>Halieaceae</taxon>
        <taxon>Aequoribacter</taxon>
    </lineage>
</organism>
<comment type="caution">
    <text evidence="1">The sequence shown here is derived from an EMBL/GenBank/DDBJ whole genome shotgun (WGS) entry which is preliminary data.</text>
</comment>
<evidence type="ECO:0000313" key="2">
    <source>
        <dbReference type="Proteomes" id="UP000005615"/>
    </source>
</evidence>
<reference evidence="1 2" key="1">
    <citation type="journal article" date="2011" name="J. Bacteriol.">
        <title>Genome sequence of strain IMCC3088, a proteorhodopsin-containing marine bacterium belonging to the OM60/NOR5 clade.</title>
        <authorList>
            <person name="Jang Y."/>
            <person name="Oh H.M."/>
            <person name="Kang I."/>
            <person name="Lee K."/>
            <person name="Yang S.J."/>
            <person name="Cho J.C."/>
        </authorList>
    </citation>
    <scope>NUCLEOTIDE SEQUENCE [LARGE SCALE GENOMIC DNA]</scope>
    <source>
        <strain evidence="1 2">IMCC3088</strain>
    </source>
</reference>
<dbReference type="EMBL" id="AEIG01000071">
    <property type="protein sequence ID" value="EGG28956.1"/>
    <property type="molecule type" value="Genomic_DNA"/>
</dbReference>
<sequence length="258" mass="28255">MNYPTANFLMTSPAKTRTESIIIQNEHGVMIEQSLRNVSVMASTWYKNSTSQLYAVLGQCYELHYLVEKADSSQRDKYRDDVKAAYVALGGAQGANSLLSRIVSVVFNFADLDRRQRSRYSSVIKAAYVSEQQPTDAAGFINWLEHAGGIVAALEKRSDTSSTKVEQSEINETVRAMPAKAQLNIANSGNRFVVLLAQPIDSETVEVLYQFEEDSIGDSLATKAYKAQLKLAKDAEKRSTAAIAADRLAGEGAGQEVA</sequence>